<evidence type="ECO:0000313" key="1">
    <source>
        <dbReference type="EMBL" id="USW52518.1"/>
    </source>
</evidence>
<name>A0A9Q9EKL7_9PEZI</name>
<proteinExistence type="predicted"/>
<reference evidence="1" key="1">
    <citation type="submission" date="2022-06" db="EMBL/GenBank/DDBJ databases">
        <title>Complete genome sequences of two strains of the flax pathogen Septoria linicola.</title>
        <authorList>
            <person name="Lapalu N."/>
            <person name="Simon A."/>
            <person name="Demenou B."/>
            <person name="Paumier D."/>
            <person name="Guillot M.-P."/>
            <person name="Gout L."/>
            <person name="Valade R."/>
        </authorList>
    </citation>
    <scope>NUCLEOTIDE SEQUENCE</scope>
    <source>
        <strain evidence="1">SE15195</strain>
    </source>
</reference>
<keyword evidence="2" id="KW-1185">Reference proteome</keyword>
<dbReference type="OrthoDB" id="3644094at2759"/>
<dbReference type="EMBL" id="CP099421">
    <property type="protein sequence ID" value="USW52518.1"/>
    <property type="molecule type" value="Genomic_DNA"/>
</dbReference>
<accession>A0A9Q9EKL7</accession>
<sequence>MGVSIASYHDQSFDPAPFGKSQLDHLLLSYSVTVSNLAKVYKDLGESYHKLPLPIRGRFLYPKSWQEYSLLAFTCSDSREMPDMIQVINMTTEALARARAALLCDEFALAISRLSVAGLLLEEAEHRVANLVYAMGCYEGLLKSLKNRISVPGFDASFDKTKGGEKLVTVEGQTKLKWLDALPKCLQDVEEDTTDSGYNSSRSSVILE</sequence>
<dbReference type="Proteomes" id="UP001056384">
    <property type="component" value="Chromosome 4"/>
</dbReference>
<evidence type="ECO:0000313" key="2">
    <source>
        <dbReference type="Proteomes" id="UP001056384"/>
    </source>
</evidence>
<gene>
    <name evidence="1" type="ORF">Slin15195_G058370</name>
</gene>
<protein>
    <submittedName>
        <fullName evidence="1">Uncharacterized protein</fullName>
    </submittedName>
</protein>
<organism evidence="1 2">
    <name type="scientific">Septoria linicola</name>
    <dbReference type="NCBI Taxonomy" id="215465"/>
    <lineage>
        <taxon>Eukaryota</taxon>
        <taxon>Fungi</taxon>
        <taxon>Dikarya</taxon>
        <taxon>Ascomycota</taxon>
        <taxon>Pezizomycotina</taxon>
        <taxon>Dothideomycetes</taxon>
        <taxon>Dothideomycetidae</taxon>
        <taxon>Mycosphaerellales</taxon>
        <taxon>Mycosphaerellaceae</taxon>
        <taxon>Septoria</taxon>
    </lineage>
</organism>
<dbReference type="AlphaFoldDB" id="A0A9Q9EKL7"/>